<evidence type="ECO:0000313" key="2">
    <source>
        <dbReference type="EMBL" id="KAG5446893.1"/>
    </source>
</evidence>
<proteinExistence type="predicted"/>
<protein>
    <submittedName>
        <fullName evidence="2">Uncharacterized protein</fullName>
    </submittedName>
</protein>
<reference evidence="2 3" key="2">
    <citation type="journal article" date="2021" name="Genomics">
        <title>High-quality reference genome for Clonorchis sinensis.</title>
        <authorList>
            <person name="Young N.D."/>
            <person name="Stroehlein A.J."/>
            <person name="Kinkar L."/>
            <person name="Wang T."/>
            <person name="Sohn W.M."/>
            <person name="Chang B.C.H."/>
            <person name="Kaur P."/>
            <person name="Weisz D."/>
            <person name="Dudchenko O."/>
            <person name="Aiden E.L."/>
            <person name="Korhonen P.K."/>
            <person name="Gasser R.B."/>
        </authorList>
    </citation>
    <scope>NUCLEOTIDE SEQUENCE [LARGE SCALE GENOMIC DNA]</scope>
    <source>
        <strain evidence="2">Cs-k2</strain>
    </source>
</reference>
<dbReference type="AlphaFoldDB" id="A0A8T1MCL6"/>
<dbReference type="Proteomes" id="UP000286415">
    <property type="component" value="Unassembled WGS sequence"/>
</dbReference>
<reference evidence="2 3" key="1">
    <citation type="journal article" date="2018" name="Biotechnol. Adv.">
        <title>Improved genomic resources and new bioinformatic workflow for the carcinogenic parasite Clonorchis sinensis: Biotechnological implications.</title>
        <authorList>
            <person name="Wang D."/>
            <person name="Korhonen P.K."/>
            <person name="Gasser R.B."/>
            <person name="Young N.D."/>
        </authorList>
    </citation>
    <scope>NUCLEOTIDE SEQUENCE [LARGE SCALE GENOMIC DNA]</scope>
    <source>
        <strain evidence="2">Cs-k2</strain>
    </source>
</reference>
<evidence type="ECO:0000256" key="1">
    <source>
        <dbReference type="SAM" id="SignalP"/>
    </source>
</evidence>
<accession>A0A8T1MCL6</accession>
<keyword evidence="3" id="KW-1185">Reference proteome</keyword>
<comment type="caution">
    <text evidence="2">The sequence shown here is derived from an EMBL/GenBank/DDBJ whole genome shotgun (WGS) entry which is preliminary data.</text>
</comment>
<sequence length="155" mass="17672">MSRLRFFSVKALVICFFIAAVKSDLVVEQDAYAKCTKQCALDPGATLTDEKKFDCAGRCIEQFMVDCKEQCSFLSQVFGLRIFARAQYNLRLDNKICKSALEFSMWLREHILYEVKKGSHRKFATHSTSEKVNSTAEQRCTNFDVVVTMVAKNSP</sequence>
<feature type="chain" id="PRO_5035855625" evidence="1">
    <location>
        <begin position="24"/>
        <end position="155"/>
    </location>
</feature>
<name>A0A8T1MCL6_CLOSI</name>
<evidence type="ECO:0000313" key="3">
    <source>
        <dbReference type="Proteomes" id="UP000286415"/>
    </source>
</evidence>
<keyword evidence="1" id="KW-0732">Signal</keyword>
<dbReference type="EMBL" id="NIRI02000042">
    <property type="protein sequence ID" value="KAG5446893.1"/>
    <property type="molecule type" value="Genomic_DNA"/>
</dbReference>
<organism evidence="2 3">
    <name type="scientific">Clonorchis sinensis</name>
    <name type="common">Chinese liver fluke</name>
    <dbReference type="NCBI Taxonomy" id="79923"/>
    <lineage>
        <taxon>Eukaryota</taxon>
        <taxon>Metazoa</taxon>
        <taxon>Spiralia</taxon>
        <taxon>Lophotrochozoa</taxon>
        <taxon>Platyhelminthes</taxon>
        <taxon>Trematoda</taxon>
        <taxon>Digenea</taxon>
        <taxon>Opisthorchiida</taxon>
        <taxon>Opisthorchiata</taxon>
        <taxon>Opisthorchiidae</taxon>
        <taxon>Clonorchis</taxon>
    </lineage>
</organism>
<gene>
    <name evidence="2" type="ORF">CSKR_102269</name>
</gene>
<feature type="signal peptide" evidence="1">
    <location>
        <begin position="1"/>
        <end position="23"/>
    </location>
</feature>